<evidence type="ECO:0000313" key="2">
    <source>
        <dbReference type="Proteomes" id="UP000595140"/>
    </source>
</evidence>
<dbReference type="Proteomes" id="UP000595140">
    <property type="component" value="Unassembled WGS sequence"/>
</dbReference>
<dbReference type="EMBL" id="OOIL02005825">
    <property type="protein sequence ID" value="VFQ96045.1"/>
    <property type="molecule type" value="Genomic_DNA"/>
</dbReference>
<protein>
    <recommendedName>
        <fullName evidence="3">Reverse transcriptase domain-containing protein</fullName>
    </recommendedName>
</protein>
<dbReference type="AlphaFoldDB" id="A0A484N430"/>
<sequence length="141" mass="15319">MGEGDRRTGSSMGEEAAASGVCKAGEYEKGRAGNENSLPQLFAKFAVTKKALFGVVNFTYLGSYNTCNHPLISHFAFADDLVVFLNGDTRNLKKFRRILEDCQKGSGQQVNLNKSSFYTGKKTFVKGPPVGSKDDEDGQHA</sequence>
<proteinExistence type="predicted"/>
<evidence type="ECO:0000313" key="1">
    <source>
        <dbReference type="EMBL" id="VFQ96045.1"/>
    </source>
</evidence>
<organism evidence="1 2">
    <name type="scientific">Cuscuta campestris</name>
    <dbReference type="NCBI Taxonomy" id="132261"/>
    <lineage>
        <taxon>Eukaryota</taxon>
        <taxon>Viridiplantae</taxon>
        <taxon>Streptophyta</taxon>
        <taxon>Embryophyta</taxon>
        <taxon>Tracheophyta</taxon>
        <taxon>Spermatophyta</taxon>
        <taxon>Magnoliopsida</taxon>
        <taxon>eudicotyledons</taxon>
        <taxon>Gunneridae</taxon>
        <taxon>Pentapetalae</taxon>
        <taxon>asterids</taxon>
        <taxon>lamiids</taxon>
        <taxon>Solanales</taxon>
        <taxon>Convolvulaceae</taxon>
        <taxon>Cuscuteae</taxon>
        <taxon>Cuscuta</taxon>
        <taxon>Cuscuta subgen. Grammica</taxon>
        <taxon>Cuscuta sect. Cleistogrammica</taxon>
    </lineage>
</organism>
<accession>A0A484N430</accession>
<dbReference type="OrthoDB" id="1724700at2759"/>
<name>A0A484N430_9ASTE</name>
<evidence type="ECO:0008006" key="3">
    <source>
        <dbReference type="Google" id="ProtNLM"/>
    </source>
</evidence>
<gene>
    <name evidence="1" type="ORF">CCAM_LOCUS37821</name>
</gene>
<keyword evidence="2" id="KW-1185">Reference proteome</keyword>
<reference evidence="1 2" key="1">
    <citation type="submission" date="2018-04" db="EMBL/GenBank/DDBJ databases">
        <authorList>
            <person name="Vogel A."/>
        </authorList>
    </citation>
    <scope>NUCLEOTIDE SEQUENCE [LARGE SCALE GENOMIC DNA]</scope>
</reference>